<dbReference type="EMBL" id="BAABFL010000118">
    <property type="protein sequence ID" value="GAA4649072.1"/>
    <property type="molecule type" value="Genomic_DNA"/>
</dbReference>
<name>A0ABP8UZN5_9GAMM</name>
<dbReference type="RefSeq" id="WP_345194832.1">
    <property type="nucleotide sequence ID" value="NZ_BAABFL010000118.1"/>
</dbReference>
<evidence type="ECO:0000313" key="2">
    <source>
        <dbReference type="Proteomes" id="UP001500604"/>
    </source>
</evidence>
<keyword evidence="2" id="KW-1185">Reference proteome</keyword>
<proteinExistence type="predicted"/>
<comment type="caution">
    <text evidence="1">The sequence shown here is derived from an EMBL/GenBank/DDBJ whole genome shotgun (WGS) entry which is preliminary data.</text>
</comment>
<reference evidence="2" key="1">
    <citation type="journal article" date="2019" name="Int. J. Syst. Evol. Microbiol.">
        <title>The Global Catalogue of Microorganisms (GCM) 10K type strain sequencing project: providing services to taxonomists for standard genome sequencing and annotation.</title>
        <authorList>
            <consortium name="The Broad Institute Genomics Platform"/>
            <consortium name="The Broad Institute Genome Sequencing Center for Infectious Disease"/>
            <person name="Wu L."/>
            <person name="Ma J."/>
        </authorList>
    </citation>
    <scope>NUCLEOTIDE SEQUENCE [LARGE SCALE GENOMIC DNA]</scope>
    <source>
        <strain evidence="2">JCM 17805</strain>
    </source>
</reference>
<sequence>MTYNDALSLIYILTTARTVHDKPAAMPLAEWHTSLVMLHEAGLIHLRPNRTICSPDHVCDAVVDAVAKIAADVLPRL</sequence>
<organism evidence="1 2">
    <name type="scientific">Kistimonas scapharcae</name>
    <dbReference type="NCBI Taxonomy" id="1036133"/>
    <lineage>
        <taxon>Bacteria</taxon>
        <taxon>Pseudomonadati</taxon>
        <taxon>Pseudomonadota</taxon>
        <taxon>Gammaproteobacteria</taxon>
        <taxon>Oceanospirillales</taxon>
        <taxon>Endozoicomonadaceae</taxon>
        <taxon>Kistimonas</taxon>
    </lineage>
</organism>
<evidence type="ECO:0000313" key="1">
    <source>
        <dbReference type="EMBL" id="GAA4649072.1"/>
    </source>
</evidence>
<accession>A0ABP8UZN5</accession>
<protein>
    <submittedName>
        <fullName evidence="1">Uncharacterized protein</fullName>
    </submittedName>
</protein>
<gene>
    <name evidence="1" type="ORF">GCM10023116_13460</name>
</gene>
<dbReference type="Proteomes" id="UP001500604">
    <property type="component" value="Unassembled WGS sequence"/>
</dbReference>